<evidence type="ECO:0000313" key="2">
    <source>
        <dbReference type="EMBL" id="SPH23412.1"/>
    </source>
</evidence>
<dbReference type="Pfam" id="PF14269">
    <property type="entry name" value="Arylsulfotran_2"/>
    <property type="match status" value="1"/>
</dbReference>
<dbReference type="InterPro" id="IPR053143">
    <property type="entry name" value="Arylsulfate_ST"/>
</dbReference>
<dbReference type="Proteomes" id="UP000244924">
    <property type="component" value="Unassembled WGS sequence"/>
</dbReference>
<keyword evidence="1" id="KW-1133">Transmembrane helix</keyword>
<accession>A0A2R8BJC8</accession>
<dbReference type="InterPro" id="IPR039535">
    <property type="entry name" value="ASST-like"/>
</dbReference>
<keyword evidence="1" id="KW-0472">Membrane</keyword>
<evidence type="ECO:0008006" key="4">
    <source>
        <dbReference type="Google" id="ProtNLM"/>
    </source>
</evidence>
<proteinExistence type="predicted"/>
<protein>
    <recommendedName>
        <fullName evidence="4">Arylsulfotransferase (ASST)</fullName>
    </recommendedName>
</protein>
<dbReference type="AlphaFoldDB" id="A0A2R8BJC8"/>
<organism evidence="2 3">
    <name type="scientific">Albidovulum aquaemixtae</name>
    <dbReference type="NCBI Taxonomy" id="1542388"/>
    <lineage>
        <taxon>Bacteria</taxon>
        <taxon>Pseudomonadati</taxon>
        <taxon>Pseudomonadota</taxon>
        <taxon>Alphaproteobacteria</taxon>
        <taxon>Rhodobacterales</taxon>
        <taxon>Paracoccaceae</taxon>
        <taxon>Albidovulum</taxon>
    </lineage>
</organism>
<dbReference type="PANTHER" id="PTHR35340">
    <property type="entry name" value="PQQ ENZYME REPEAT PROTEIN-RELATED"/>
    <property type="match status" value="1"/>
</dbReference>
<dbReference type="PANTHER" id="PTHR35340:SF5">
    <property type="entry name" value="ASST-DOMAIN-CONTAINING PROTEIN"/>
    <property type="match status" value="1"/>
</dbReference>
<keyword evidence="3" id="KW-1185">Reference proteome</keyword>
<dbReference type="EMBL" id="OMOQ01000002">
    <property type="protein sequence ID" value="SPH23412.1"/>
    <property type="molecule type" value="Genomic_DNA"/>
</dbReference>
<dbReference type="SUPFAM" id="SSF63829">
    <property type="entry name" value="Calcium-dependent phosphotriesterase"/>
    <property type="match status" value="1"/>
</dbReference>
<evidence type="ECO:0000313" key="3">
    <source>
        <dbReference type="Proteomes" id="UP000244924"/>
    </source>
</evidence>
<dbReference type="OrthoDB" id="264813at2"/>
<gene>
    <name evidence="2" type="ORF">DEA8626_02475</name>
</gene>
<reference evidence="2 3" key="1">
    <citation type="submission" date="2018-03" db="EMBL/GenBank/DDBJ databases">
        <authorList>
            <person name="Keele B.F."/>
        </authorList>
    </citation>
    <scope>NUCLEOTIDE SEQUENCE [LARGE SCALE GENOMIC DNA]</scope>
    <source>
        <strain evidence="2 3">CECT 8626</strain>
    </source>
</reference>
<feature type="transmembrane region" description="Helical" evidence="1">
    <location>
        <begin position="12"/>
        <end position="32"/>
    </location>
</feature>
<keyword evidence="1" id="KW-0812">Transmembrane</keyword>
<name>A0A2R8BJC8_9RHOB</name>
<sequence>MERFLFRKVELWVVGVILIFTLIGAVVFGIIVRNRALGHDRFGIVGEAAFAVASIPSTVRQWSRTDPMRAREGESRFAGLRGWQNGAQPLPGYLLLSRYDGDRRGHSVELVDLSDFSTEFTWALDAGTLFEGLTPGPGYGAGSKITTDRFRAIHPLPFPNGDLLIKDHSSPAVRVSACGERIWGNPRIFHHSSEFGPEGDIWIPAIKIPASVPWSGGDLTDDSIVRLTPQGEIKEEYSVSRLLLENGYEWLLSGMGGEKDSDPIHMNDIQPVMTEGTAWRRGDLLVSIRHRSAVFLFRPSTGKILWLKTGPWVFQHDIDIVGDGQVVIFDNAMNPKLMPVPEGRFNRVLHVDLGSNAVEAYQPEAFAAAEIRTVHEGLADQMPDGRILVEEENFGRIIVLNADGSVAAEYINGADDGMVYRLGWSRYMSQAEGDALRAALEAVSCDE</sequence>
<evidence type="ECO:0000256" key="1">
    <source>
        <dbReference type="SAM" id="Phobius"/>
    </source>
</evidence>